<feature type="domain" description="Histone deacetylase" evidence="2">
    <location>
        <begin position="9"/>
        <end position="277"/>
    </location>
</feature>
<evidence type="ECO:0000259" key="2">
    <source>
        <dbReference type="Pfam" id="PF00850"/>
    </source>
</evidence>
<proteinExistence type="inferred from homology"/>
<dbReference type="Gene3D" id="3.40.800.20">
    <property type="entry name" value="Histone deacetylase domain"/>
    <property type="match status" value="1"/>
</dbReference>
<evidence type="ECO:0000256" key="1">
    <source>
        <dbReference type="ARBA" id="ARBA00005947"/>
    </source>
</evidence>
<evidence type="ECO:0000313" key="4">
    <source>
        <dbReference type="Proteomes" id="UP000032266"/>
    </source>
</evidence>
<dbReference type="Proteomes" id="UP000032266">
    <property type="component" value="Chromosome"/>
</dbReference>
<dbReference type="KEGG" id="gsn:YC6258_02553"/>
<gene>
    <name evidence="3" type="ORF">YC6258_02553</name>
</gene>
<dbReference type="SUPFAM" id="SSF52768">
    <property type="entry name" value="Arginase/deacetylase"/>
    <property type="match status" value="1"/>
</dbReference>
<accession>A0A0C5V541</accession>
<name>A0A0C5V541_9GAMM</name>
<sequence length="280" mass="31571">MAIQRHFSNLGLNTKMLQLQAEMAYEEAVLRVHHPRYIEQLEQMSPLSGLIQADPDTLMGPHSHDAAYFAAGAGVQAVNDIVDGKYQRAFCAVRPPGHHAEPNTTMGFCFINNIAVAVQELRSKHDIKRVAVIDFDVHQGNGTVEIFKNIPDVLFCSSFQHPFYPNSHWNIDRPNIINSPIPAFSTGEQLMKIWEAQWLPALIQHKPEFIFISAGFDAHRDDPMAEMNWLANDYHWITSRLCEIANKYADGRVISMLEGGYNLKALAASVEQHVRALLEV</sequence>
<dbReference type="PRINTS" id="PR01270">
    <property type="entry name" value="HDASUPER"/>
</dbReference>
<dbReference type="Pfam" id="PF00850">
    <property type="entry name" value="Hist_deacetyl"/>
    <property type="match status" value="1"/>
</dbReference>
<dbReference type="PANTHER" id="PTHR10625:SF10">
    <property type="entry name" value="HISTONE DEACETYLASE HDAC1"/>
    <property type="match status" value="1"/>
</dbReference>
<keyword evidence="4" id="KW-1185">Reference proteome</keyword>
<dbReference type="InterPro" id="IPR037138">
    <property type="entry name" value="His_deacetylse_dom_sf"/>
</dbReference>
<dbReference type="EMBL" id="CP007142">
    <property type="protein sequence ID" value="AJQ94590.1"/>
    <property type="molecule type" value="Genomic_DNA"/>
</dbReference>
<dbReference type="GO" id="GO:0040029">
    <property type="term" value="P:epigenetic regulation of gene expression"/>
    <property type="evidence" value="ECO:0007669"/>
    <property type="project" value="TreeGrafter"/>
</dbReference>
<comment type="similarity">
    <text evidence="1">Belongs to the histone deacetylase family.</text>
</comment>
<dbReference type="InterPro" id="IPR000286">
    <property type="entry name" value="HDACs"/>
</dbReference>
<dbReference type="HOGENOM" id="CLU_007727_8_1_6"/>
<dbReference type="GO" id="GO:0004407">
    <property type="term" value="F:histone deacetylase activity"/>
    <property type="evidence" value="ECO:0007669"/>
    <property type="project" value="TreeGrafter"/>
</dbReference>
<dbReference type="STRING" id="1445510.YC6258_02553"/>
<dbReference type="InterPro" id="IPR023696">
    <property type="entry name" value="Ureohydrolase_dom_sf"/>
</dbReference>
<organism evidence="3 4">
    <name type="scientific">Gynuella sunshinyii YC6258</name>
    <dbReference type="NCBI Taxonomy" id="1445510"/>
    <lineage>
        <taxon>Bacteria</taxon>
        <taxon>Pseudomonadati</taxon>
        <taxon>Pseudomonadota</taxon>
        <taxon>Gammaproteobacteria</taxon>
        <taxon>Oceanospirillales</taxon>
        <taxon>Saccharospirillaceae</taxon>
        <taxon>Gynuella</taxon>
    </lineage>
</organism>
<dbReference type="AlphaFoldDB" id="A0A0C5V541"/>
<reference evidence="3 4" key="1">
    <citation type="submission" date="2014-01" db="EMBL/GenBank/DDBJ databases">
        <title>Full genme sequencing of cellulolytic bacterium Gynuella sunshinyii YC6258T gen. nov., sp. nov.</title>
        <authorList>
            <person name="Khan H."/>
            <person name="Chung E.J."/>
            <person name="Chung Y.R."/>
        </authorList>
    </citation>
    <scope>NUCLEOTIDE SEQUENCE [LARGE SCALE GENOMIC DNA]</scope>
    <source>
        <strain evidence="3 4">YC6258</strain>
    </source>
</reference>
<protein>
    <submittedName>
        <fullName evidence="3">Deacetylase, including histone deacetylase and acetoin utilization protein</fullName>
    </submittedName>
</protein>
<dbReference type="CDD" id="cd11599">
    <property type="entry name" value="HDAC_classII_2"/>
    <property type="match status" value="1"/>
</dbReference>
<dbReference type="PANTHER" id="PTHR10625">
    <property type="entry name" value="HISTONE DEACETYLASE HDAC1-RELATED"/>
    <property type="match status" value="1"/>
</dbReference>
<dbReference type="PATRIC" id="fig|1445510.3.peg.2508"/>
<dbReference type="InterPro" id="IPR023801">
    <property type="entry name" value="His_deacetylse_dom"/>
</dbReference>
<evidence type="ECO:0000313" key="3">
    <source>
        <dbReference type="EMBL" id="AJQ94590.1"/>
    </source>
</evidence>